<reference evidence="1" key="1">
    <citation type="submission" date="2014-09" db="EMBL/GenBank/DDBJ databases">
        <authorList>
            <person name="Magalhaes I.L.F."/>
            <person name="Oliveira U."/>
            <person name="Santos F.R."/>
            <person name="Vidigal T.H.D.A."/>
            <person name="Brescovit A.D."/>
            <person name="Santos A.J."/>
        </authorList>
    </citation>
    <scope>NUCLEOTIDE SEQUENCE</scope>
    <source>
        <tissue evidence="1">Shoot tissue taken approximately 20 cm above the soil surface</tissue>
    </source>
</reference>
<dbReference type="AlphaFoldDB" id="A0A0A9BG02"/>
<reference evidence="1" key="2">
    <citation type="journal article" date="2015" name="Data Brief">
        <title>Shoot transcriptome of the giant reed, Arundo donax.</title>
        <authorList>
            <person name="Barrero R.A."/>
            <person name="Guerrero F.D."/>
            <person name="Moolhuijzen P."/>
            <person name="Goolsby J.A."/>
            <person name="Tidwell J."/>
            <person name="Bellgard S.E."/>
            <person name="Bellgard M.I."/>
        </authorList>
    </citation>
    <scope>NUCLEOTIDE SEQUENCE</scope>
    <source>
        <tissue evidence="1">Shoot tissue taken approximately 20 cm above the soil surface</tissue>
    </source>
</reference>
<proteinExistence type="predicted"/>
<protein>
    <submittedName>
        <fullName evidence="1">Uncharacterized protein</fullName>
    </submittedName>
</protein>
<accession>A0A0A9BG02</accession>
<dbReference type="EMBL" id="GBRH01237770">
    <property type="protein sequence ID" value="JAD60125.1"/>
    <property type="molecule type" value="Transcribed_RNA"/>
</dbReference>
<organism evidence="1">
    <name type="scientific">Arundo donax</name>
    <name type="common">Giant reed</name>
    <name type="synonym">Donax arundinaceus</name>
    <dbReference type="NCBI Taxonomy" id="35708"/>
    <lineage>
        <taxon>Eukaryota</taxon>
        <taxon>Viridiplantae</taxon>
        <taxon>Streptophyta</taxon>
        <taxon>Embryophyta</taxon>
        <taxon>Tracheophyta</taxon>
        <taxon>Spermatophyta</taxon>
        <taxon>Magnoliopsida</taxon>
        <taxon>Liliopsida</taxon>
        <taxon>Poales</taxon>
        <taxon>Poaceae</taxon>
        <taxon>PACMAD clade</taxon>
        <taxon>Arundinoideae</taxon>
        <taxon>Arundineae</taxon>
        <taxon>Arundo</taxon>
    </lineage>
</organism>
<sequence length="43" mass="5059">MVHKKLPKSDHYLITYADTTKSTHSMDQPVRYVLSFLYNVACR</sequence>
<evidence type="ECO:0000313" key="1">
    <source>
        <dbReference type="EMBL" id="JAD60125.1"/>
    </source>
</evidence>
<name>A0A0A9BG02_ARUDO</name>